<reference evidence="4 5" key="1">
    <citation type="submission" date="2019-02" db="EMBL/GenBank/DDBJ databases">
        <authorList>
            <person name="Li S.-H."/>
        </authorList>
    </citation>
    <scope>NUCLEOTIDE SEQUENCE [LARGE SCALE GENOMIC DNA]</scope>
    <source>
        <strain evidence="4 5">IMCC14385</strain>
    </source>
</reference>
<dbReference type="Proteomes" id="UP000326287">
    <property type="component" value="Chromosome"/>
</dbReference>
<sequence>MYEIENDLKLRERAQTAFPSGVYGHQASASLSPKHPQFFARAEGGHLWDTDGNEYIDFMCGYGTNLLGYCHPKVDEAAIKQQSIADAATGPSPLMLELAETFNSKVAHADWTMFAKNGTDATTICLMTARAQTGNNTVIVADGAYHGAAPWCTPNMAGVSPADRENQLTYNYNDIESLRAAVAEAGDDLAAIIVSPFKHDVFVDQEWPTEDFAKAARQLCDSTGAALILDDVRCAFRFTLGSSWETVGVTPDLCAMSKSVANGYSLAVVTGNDKFREGASQIYTTGSFWFASVSFAASLATIAAIEEEGAIEAIQSAGDQLRIGLDELATAHGFKLRQTGPSQMPLVLFEDDDMWEKNNFFVAEAVQRGVYLHPWHNMFICAAHTEEVIAEALQRTEGAFAALKQQFG</sequence>
<gene>
    <name evidence="4" type="ORF">EY643_07175</name>
</gene>
<evidence type="ECO:0000256" key="2">
    <source>
        <dbReference type="ARBA" id="ARBA00022898"/>
    </source>
</evidence>
<keyword evidence="4" id="KW-0032">Aminotransferase</keyword>
<dbReference type="GO" id="GO:0030170">
    <property type="term" value="F:pyridoxal phosphate binding"/>
    <property type="evidence" value="ECO:0007669"/>
    <property type="project" value="InterPro"/>
</dbReference>
<evidence type="ECO:0000256" key="3">
    <source>
        <dbReference type="RuleBase" id="RU003560"/>
    </source>
</evidence>
<dbReference type="PANTHER" id="PTHR43713">
    <property type="entry name" value="GLUTAMATE-1-SEMIALDEHYDE 2,1-AMINOMUTASE"/>
    <property type="match status" value="1"/>
</dbReference>
<dbReference type="InterPro" id="IPR015422">
    <property type="entry name" value="PyrdxlP-dep_Trfase_small"/>
</dbReference>
<keyword evidence="2 3" id="KW-0663">Pyridoxal phosphate</keyword>
<dbReference type="AlphaFoldDB" id="A0A5P9NJQ2"/>
<proteinExistence type="inferred from homology"/>
<dbReference type="EMBL" id="CP036422">
    <property type="protein sequence ID" value="QFU75454.1"/>
    <property type="molecule type" value="Genomic_DNA"/>
</dbReference>
<organism evidence="4 5">
    <name type="scientific">Halioglobus maricola</name>
    <dbReference type="NCBI Taxonomy" id="2601894"/>
    <lineage>
        <taxon>Bacteria</taxon>
        <taxon>Pseudomonadati</taxon>
        <taxon>Pseudomonadota</taxon>
        <taxon>Gammaproteobacteria</taxon>
        <taxon>Cellvibrionales</taxon>
        <taxon>Halieaceae</taxon>
        <taxon>Halioglobus</taxon>
    </lineage>
</organism>
<dbReference type="InterPro" id="IPR015424">
    <property type="entry name" value="PyrdxlP-dep_Trfase"/>
</dbReference>
<dbReference type="RefSeq" id="WP_152661561.1">
    <property type="nucleotide sequence ID" value="NZ_CP036422.1"/>
</dbReference>
<dbReference type="PANTHER" id="PTHR43713:SF3">
    <property type="entry name" value="GLUTAMATE-1-SEMIALDEHYDE 2,1-AMINOMUTASE 1, CHLOROPLASTIC-RELATED"/>
    <property type="match status" value="1"/>
</dbReference>
<name>A0A5P9NJQ2_9GAMM</name>
<evidence type="ECO:0000313" key="5">
    <source>
        <dbReference type="Proteomes" id="UP000326287"/>
    </source>
</evidence>
<evidence type="ECO:0000256" key="1">
    <source>
        <dbReference type="ARBA" id="ARBA00001933"/>
    </source>
</evidence>
<keyword evidence="5" id="KW-1185">Reference proteome</keyword>
<dbReference type="Gene3D" id="3.40.640.10">
    <property type="entry name" value="Type I PLP-dependent aspartate aminotransferase-like (Major domain)"/>
    <property type="match status" value="1"/>
</dbReference>
<comment type="cofactor">
    <cofactor evidence="1">
        <name>pyridoxal 5'-phosphate</name>
        <dbReference type="ChEBI" id="CHEBI:597326"/>
    </cofactor>
</comment>
<evidence type="ECO:0000313" key="4">
    <source>
        <dbReference type="EMBL" id="QFU75454.1"/>
    </source>
</evidence>
<accession>A0A5P9NJQ2</accession>
<dbReference type="KEGG" id="halc:EY643_07175"/>
<dbReference type="GO" id="GO:0008483">
    <property type="term" value="F:transaminase activity"/>
    <property type="evidence" value="ECO:0007669"/>
    <property type="project" value="UniProtKB-KW"/>
</dbReference>
<protein>
    <submittedName>
        <fullName evidence="4">Aminotransferase class III-fold pyridoxal phosphate-dependent enzyme</fullName>
    </submittedName>
</protein>
<dbReference type="OrthoDB" id="9801052at2"/>
<dbReference type="PIRSF" id="PIRSF000521">
    <property type="entry name" value="Transaminase_4ab_Lys_Orn"/>
    <property type="match status" value="1"/>
</dbReference>
<dbReference type="InterPro" id="IPR005814">
    <property type="entry name" value="Aminotrans_3"/>
</dbReference>
<comment type="similarity">
    <text evidence="3">Belongs to the class-III pyridoxal-phosphate-dependent aminotransferase family.</text>
</comment>
<dbReference type="SUPFAM" id="SSF53383">
    <property type="entry name" value="PLP-dependent transferases"/>
    <property type="match status" value="1"/>
</dbReference>
<dbReference type="InterPro" id="IPR015421">
    <property type="entry name" value="PyrdxlP-dep_Trfase_major"/>
</dbReference>
<dbReference type="Gene3D" id="3.90.1150.10">
    <property type="entry name" value="Aspartate Aminotransferase, domain 1"/>
    <property type="match status" value="1"/>
</dbReference>
<keyword evidence="4" id="KW-0808">Transferase</keyword>
<dbReference type="Pfam" id="PF00202">
    <property type="entry name" value="Aminotran_3"/>
    <property type="match status" value="1"/>
</dbReference>